<protein>
    <submittedName>
        <fullName evidence="1">Uncharacterized protein</fullName>
    </submittedName>
</protein>
<accession>A0A835CER5</accession>
<comment type="caution">
    <text evidence="1">The sequence shown here is derived from an EMBL/GenBank/DDBJ whole genome shotgun (WGS) entry which is preliminary data.</text>
</comment>
<dbReference type="AlphaFoldDB" id="A0A835CER5"/>
<dbReference type="EMBL" id="JAAIUW010000003">
    <property type="protein sequence ID" value="KAF7837930.1"/>
    <property type="molecule type" value="Genomic_DNA"/>
</dbReference>
<organism evidence="1 2">
    <name type="scientific">Senna tora</name>
    <dbReference type="NCBI Taxonomy" id="362788"/>
    <lineage>
        <taxon>Eukaryota</taxon>
        <taxon>Viridiplantae</taxon>
        <taxon>Streptophyta</taxon>
        <taxon>Embryophyta</taxon>
        <taxon>Tracheophyta</taxon>
        <taxon>Spermatophyta</taxon>
        <taxon>Magnoliopsida</taxon>
        <taxon>eudicotyledons</taxon>
        <taxon>Gunneridae</taxon>
        <taxon>Pentapetalae</taxon>
        <taxon>rosids</taxon>
        <taxon>fabids</taxon>
        <taxon>Fabales</taxon>
        <taxon>Fabaceae</taxon>
        <taxon>Caesalpinioideae</taxon>
        <taxon>Cassia clade</taxon>
        <taxon>Senna</taxon>
    </lineage>
</organism>
<reference evidence="1" key="1">
    <citation type="submission" date="2020-09" db="EMBL/GenBank/DDBJ databases">
        <title>Genome-Enabled Discovery of Anthraquinone Biosynthesis in Senna tora.</title>
        <authorList>
            <person name="Kang S.-H."/>
            <person name="Pandey R.P."/>
            <person name="Lee C.-M."/>
            <person name="Sim J.-S."/>
            <person name="Jeong J.-T."/>
            <person name="Choi B.-S."/>
            <person name="Jung M."/>
            <person name="Ginzburg D."/>
            <person name="Zhao K."/>
            <person name="Won S.Y."/>
            <person name="Oh T.-J."/>
            <person name="Yu Y."/>
            <person name="Kim N.-H."/>
            <person name="Lee O.R."/>
            <person name="Lee T.-H."/>
            <person name="Bashyal P."/>
            <person name="Kim T.-S."/>
            <person name="Lee W.-H."/>
            <person name="Kawkins C."/>
            <person name="Kim C.-K."/>
            <person name="Kim J.S."/>
            <person name="Ahn B.O."/>
            <person name="Rhee S.Y."/>
            <person name="Sohng J.K."/>
        </authorList>
    </citation>
    <scope>NUCLEOTIDE SEQUENCE</scope>
    <source>
        <tissue evidence="1">Leaf</tissue>
    </source>
</reference>
<proteinExistence type="predicted"/>
<name>A0A835CER5_9FABA</name>
<evidence type="ECO:0000313" key="2">
    <source>
        <dbReference type="Proteomes" id="UP000634136"/>
    </source>
</evidence>
<gene>
    <name evidence="1" type="ORF">G2W53_006412</name>
</gene>
<dbReference type="Proteomes" id="UP000634136">
    <property type="component" value="Unassembled WGS sequence"/>
</dbReference>
<sequence>MFDGASSPDIPDCILKPSIESASILSIANGARSSNEPNSEPVSLPTEVELNLLDSNPDDDPFRPSCAQVMGINFFACIESFSIPTEAKHCRISTIPEPISVGKDLTHLQEEAMKEALQAINELNFQNQQRLLVVNAGKPFHSIPSRALRSCNDDEDLRPSEKFHCSGRTKGDSSATVSKSETLFKADCNSCMSSSLVHKASSSCYSRKCIVKDWQTSKVTHVDFPVSMTKSSIWCHPTQIKSRIWCHPTHTSLPQNVFPVIRARCRIWFHQIQITLPHSRYICPLPRNLVLLKIFQPQRKQPWVTKIPSRLSQYTQRLASSKVEGKPSMKWTSREKLQLNLRLRTWDKAFNGLQFHMDFLSLREAASSLMALGFDLESDNISCGC</sequence>
<keyword evidence="2" id="KW-1185">Reference proteome</keyword>
<evidence type="ECO:0000313" key="1">
    <source>
        <dbReference type="EMBL" id="KAF7837930.1"/>
    </source>
</evidence>